<dbReference type="InterPro" id="IPR043128">
    <property type="entry name" value="Rev_trsase/Diguanyl_cyclase"/>
</dbReference>
<dbReference type="SUPFAM" id="SSF56672">
    <property type="entry name" value="DNA/RNA polymerases"/>
    <property type="match status" value="1"/>
</dbReference>
<evidence type="ECO:0000313" key="4">
    <source>
        <dbReference type="EMBL" id="KAF2284999.1"/>
    </source>
</evidence>
<evidence type="ECO:0000256" key="2">
    <source>
        <dbReference type="SAM" id="MobiDB-lite"/>
    </source>
</evidence>
<dbReference type="EMBL" id="JAAGAX010000018">
    <property type="protein sequence ID" value="KAF2284999.1"/>
    <property type="molecule type" value="Genomic_DNA"/>
</dbReference>
<feature type="region of interest" description="Disordered" evidence="2">
    <location>
        <begin position="139"/>
        <end position="160"/>
    </location>
</feature>
<dbReference type="InterPro" id="IPR036875">
    <property type="entry name" value="Znf_CCHC_sf"/>
</dbReference>
<organism evidence="4 5">
    <name type="scientific">Hevea brasiliensis</name>
    <name type="common">Para rubber tree</name>
    <name type="synonym">Siphonia brasiliensis</name>
    <dbReference type="NCBI Taxonomy" id="3981"/>
    <lineage>
        <taxon>Eukaryota</taxon>
        <taxon>Viridiplantae</taxon>
        <taxon>Streptophyta</taxon>
        <taxon>Embryophyta</taxon>
        <taxon>Tracheophyta</taxon>
        <taxon>Spermatophyta</taxon>
        <taxon>Magnoliopsida</taxon>
        <taxon>eudicotyledons</taxon>
        <taxon>Gunneridae</taxon>
        <taxon>Pentapetalae</taxon>
        <taxon>rosids</taxon>
        <taxon>fabids</taxon>
        <taxon>Malpighiales</taxon>
        <taxon>Euphorbiaceae</taxon>
        <taxon>Crotonoideae</taxon>
        <taxon>Micrandreae</taxon>
        <taxon>Hevea</taxon>
    </lineage>
</organism>
<feature type="region of interest" description="Disordered" evidence="2">
    <location>
        <begin position="17"/>
        <end position="82"/>
    </location>
</feature>
<keyword evidence="5" id="KW-1185">Reference proteome</keyword>
<keyword evidence="1" id="KW-0863">Zinc-finger</keyword>
<feature type="domain" description="CCHC-type" evidence="3">
    <location>
        <begin position="102"/>
        <end position="117"/>
    </location>
</feature>
<accession>A0A6A6KBZ8</accession>
<dbReference type="SMART" id="SM00343">
    <property type="entry name" value="ZnF_C2HC"/>
    <property type="match status" value="1"/>
</dbReference>
<sequence>MSEPLCWELTHHQQRKDKIGRGIQKGVAEKSSKPIGQSSSSNLGKRKSFRGPSNRGSGRRRFSVQRPPRSGQQTSRGSFPIRTCETCGKTHGGVCYKATGACYNCGGSGHFARDCTSACRFGPPTTTEGCVQGSASRGLQTVSRGQNRGRGSTFGSQGIVNQPEKRCAPARVYTMRQREEAETSDVVADFFLEELLGLPLEREVQFEIEVMPGVDPISITPYRMAPTELKLKDVTVFSKIDLRSGYYQLRVQEQSIPKIAFRMRYGYYEFLVMPFKLTNAPAAFMGLMNTIFRPYLDQFVVVFIDDILVHSKNAKEHDKHLRVVLQTLREKQLYAKLSKCDF</sequence>
<dbReference type="Pfam" id="PF00098">
    <property type="entry name" value="zf-CCHC"/>
    <property type="match status" value="1"/>
</dbReference>
<dbReference type="PANTHER" id="PTHR24559:SF444">
    <property type="entry name" value="REVERSE TRANSCRIPTASE DOMAIN-CONTAINING PROTEIN"/>
    <property type="match status" value="1"/>
</dbReference>
<proteinExistence type="predicted"/>
<dbReference type="Pfam" id="PF00078">
    <property type="entry name" value="RVT_1"/>
    <property type="match status" value="1"/>
</dbReference>
<protein>
    <recommendedName>
        <fullName evidence="3">CCHC-type domain-containing protein</fullName>
    </recommendedName>
</protein>
<dbReference type="InterPro" id="IPR043502">
    <property type="entry name" value="DNA/RNA_pol_sf"/>
</dbReference>
<dbReference type="PANTHER" id="PTHR24559">
    <property type="entry name" value="TRANSPOSON TY3-I GAG-POL POLYPROTEIN"/>
    <property type="match status" value="1"/>
</dbReference>
<gene>
    <name evidence="4" type="ORF">GH714_034409</name>
</gene>
<dbReference type="PROSITE" id="PS50158">
    <property type="entry name" value="ZF_CCHC"/>
    <property type="match status" value="1"/>
</dbReference>
<dbReference type="CDD" id="cd01647">
    <property type="entry name" value="RT_LTR"/>
    <property type="match status" value="1"/>
</dbReference>
<dbReference type="Gene3D" id="4.10.60.10">
    <property type="entry name" value="Zinc finger, CCHC-type"/>
    <property type="match status" value="1"/>
</dbReference>
<dbReference type="Proteomes" id="UP000467840">
    <property type="component" value="Chromosome 12"/>
</dbReference>
<dbReference type="GO" id="GO:0008270">
    <property type="term" value="F:zinc ion binding"/>
    <property type="evidence" value="ECO:0007669"/>
    <property type="project" value="UniProtKB-KW"/>
</dbReference>
<dbReference type="InterPro" id="IPR000477">
    <property type="entry name" value="RT_dom"/>
</dbReference>
<dbReference type="InterPro" id="IPR053134">
    <property type="entry name" value="RNA-dir_DNA_polymerase"/>
</dbReference>
<evidence type="ECO:0000259" key="3">
    <source>
        <dbReference type="PROSITE" id="PS50158"/>
    </source>
</evidence>
<comment type="caution">
    <text evidence="4">The sequence shown here is derived from an EMBL/GenBank/DDBJ whole genome shotgun (WGS) entry which is preliminary data.</text>
</comment>
<reference evidence="4 5" key="1">
    <citation type="journal article" date="2020" name="Mol. Plant">
        <title>The Chromosome-Based Rubber Tree Genome Provides New Insights into Spurge Genome Evolution and Rubber Biosynthesis.</title>
        <authorList>
            <person name="Liu J."/>
            <person name="Shi C."/>
            <person name="Shi C.C."/>
            <person name="Li W."/>
            <person name="Zhang Q.J."/>
            <person name="Zhang Y."/>
            <person name="Li K."/>
            <person name="Lu H.F."/>
            <person name="Shi C."/>
            <person name="Zhu S.T."/>
            <person name="Xiao Z.Y."/>
            <person name="Nan H."/>
            <person name="Yue Y."/>
            <person name="Zhu X.G."/>
            <person name="Wu Y."/>
            <person name="Hong X.N."/>
            <person name="Fan G.Y."/>
            <person name="Tong Y."/>
            <person name="Zhang D."/>
            <person name="Mao C.L."/>
            <person name="Liu Y.L."/>
            <person name="Hao S.J."/>
            <person name="Liu W.Q."/>
            <person name="Lv M.Q."/>
            <person name="Zhang H.B."/>
            <person name="Liu Y."/>
            <person name="Hu-Tang G.R."/>
            <person name="Wang J.P."/>
            <person name="Wang J.H."/>
            <person name="Sun Y.H."/>
            <person name="Ni S.B."/>
            <person name="Chen W.B."/>
            <person name="Zhang X.C."/>
            <person name="Jiao Y.N."/>
            <person name="Eichler E.E."/>
            <person name="Li G.H."/>
            <person name="Liu X."/>
            <person name="Gao L.Z."/>
        </authorList>
    </citation>
    <scope>NUCLEOTIDE SEQUENCE [LARGE SCALE GENOMIC DNA]</scope>
    <source>
        <strain evidence="5">cv. GT1</strain>
        <tissue evidence="4">Leaf</tissue>
    </source>
</reference>
<dbReference type="AlphaFoldDB" id="A0A6A6KBZ8"/>
<dbReference type="InterPro" id="IPR001878">
    <property type="entry name" value="Znf_CCHC"/>
</dbReference>
<keyword evidence="1" id="KW-0862">Zinc</keyword>
<evidence type="ECO:0000313" key="5">
    <source>
        <dbReference type="Proteomes" id="UP000467840"/>
    </source>
</evidence>
<name>A0A6A6KBZ8_HEVBR</name>
<dbReference type="SUPFAM" id="SSF57756">
    <property type="entry name" value="Retrovirus zinc finger-like domains"/>
    <property type="match status" value="1"/>
</dbReference>
<dbReference type="GO" id="GO:0003676">
    <property type="term" value="F:nucleic acid binding"/>
    <property type="evidence" value="ECO:0007669"/>
    <property type="project" value="InterPro"/>
</dbReference>
<evidence type="ECO:0000256" key="1">
    <source>
        <dbReference type="PROSITE-ProRule" id="PRU00047"/>
    </source>
</evidence>
<dbReference type="Gene3D" id="3.30.70.270">
    <property type="match status" value="1"/>
</dbReference>
<keyword evidence="1" id="KW-0479">Metal-binding</keyword>